<dbReference type="InterPro" id="IPR051859">
    <property type="entry name" value="DCAF"/>
</dbReference>
<dbReference type="InterPro" id="IPR015943">
    <property type="entry name" value="WD40/YVTN_repeat-like_dom_sf"/>
</dbReference>
<evidence type="ECO:0000256" key="4">
    <source>
        <dbReference type="SAM" id="MobiDB-lite"/>
    </source>
</evidence>
<feature type="region of interest" description="Disordered" evidence="4">
    <location>
        <begin position="245"/>
        <end position="264"/>
    </location>
</feature>
<protein>
    <submittedName>
        <fullName evidence="5">Uncharacterized protein</fullName>
    </submittedName>
</protein>
<dbReference type="AlphaFoldDB" id="A0A5C3DUS0"/>
<dbReference type="PANTHER" id="PTHR19847:SF7">
    <property type="entry name" value="DDB1- AND CUL4-ASSOCIATED FACTOR 11"/>
    <property type="match status" value="1"/>
</dbReference>
<feature type="compositionally biased region" description="Low complexity" evidence="4">
    <location>
        <begin position="715"/>
        <end position="725"/>
    </location>
</feature>
<sequence length="801" mass="88841">MAGPLAYAREGAIVDDDNDHTDGDEIFFEDDDEYVDEEDEEDMLLQDALEEMVAQAEARDSFGAQFDESEGDSEYVPSDEDGSIYQDLIQDAGGLEIEMADDDDEEEEEEEDDDDDDDDDENENGVQDDRDGQSITIDIRDLLRAHLAASTDEDGSSEDVGELNTRAAISRALNSIGITGLQRLLAAATGGVVNESDDDDDDDEDDEDEDNWYHMARSSAMSDFWEPITEPIRSGQELALSGEFGRQPKRPLDSPPSAFAESSNLSDLVHQRKYARRRIAKADMASFVPNTNGTIVASYPARVYCGQYSQDSSFFYTCTQDFRVHMYDTTTAGPKTVQVHDDGPRRVRNSWFFSSMGTTQYTSLNMTKSIQGRQGNWTITDANLSPDNQWMIYSSITPFVHLVPTKQNFDTGGRTPSDNQVMLDFSNTGDDDTGIWSIRFSGDSREIVAGAHFGDIYVYDIEARRRVLRVEGHSDDVNAVAFADAASSNVLISGSDDSFVKVWDRRSLSGGKPAGVLMGHTEGVTYVSPKGDGRYCISNGKDQSCRLWDLRMMHSSSKFDRMTHLDYGLRNWDYRNMSYRQPRYQAHPQDCSVMTYRGHAVLKTLIRCHFSPAETTGQKYIYSGSADGKIHIWNLDGTVAQVLDRSKVRPLYAEKDPAMQIHAYKAPGASGTASEEDESEDDDADVFREPGLASDPSAPPLPWFKRKHPIRHTSTHNTSSSSSTARGGGRAGRGHRGTGGGAVCTVRDVSWHPQEPSLMSTAWDGNEGESGSIAKHELADWSKRHMTLEDVQAQRALEAKG</sequence>
<reference evidence="5 6" key="1">
    <citation type="submission" date="2018-03" db="EMBL/GenBank/DDBJ databases">
        <authorList>
            <person name="Guldener U."/>
        </authorList>
    </citation>
    <scope>NUCLEOTIDE SEQUENCE [LARGE SCALE GENOMIC DNA]</scope>
    <source>
        <strain evidence="5 6">NBRC100155</strain>
    </source>
</reference>
<dbReference type="OrthoDB" id="6329284at2759"/>
<dbReference type="SUPFAM" id="SSF50978">
    <property type="entry name" value="WD40 repeat-like"/>
    <property type="match status" value="1"/>
</dbReference>
<feature type="region of interest" description="Disordered" evidence="4">
    <location>
        <begin position="665"/>
        <end position="771"/>
    </location>
</feature>
<evidence type="ECO:0000313" key="6">
    <source>
        <dbReference type="Proteomes" id="UP000324022"/>
    </source>
</evidence>
<feature type="region of interest" description="Disordered" evidence="4">
    <location>
        <begin position="56"/>
        <end position="137"/>
    </location>
</feature>
<keyword evidence="6" id="KW-1185">Reference proteome</keyword>
<dbReference type="PROSITE" id="PS50294">
    <property type="entry name" value="WD_REPEATS_REGION"/>
    <property type="match status" value="2"/>
</dbReference>
<dbReference type="GO" id="GO:0080008">
    <property type="term" value="C:Cul4-RING E3 ubiquitin ligase complex"/>
    <property type="evidence" value="ECO:0007669"/>
    <property type="project" value="TreeGrafter"/>
</dbReference>
<feature type="repeat" description="WD" evidence="3">
    <location>
        <begin position="517"/>
        <end position="551"/>
    </location>
</feature>
<feature type="compositionally biased region" description="Basic and acidic residues" evidence="4">
    <location>
        <begin position="127"/>
        <end position="137"/>
    </location>
</feature>
<evidence type="ECO:0000256" key="1">
    <source>
        <dbReference type="ARBA" id="ARBA00022574"/>
    </source>
</evidence>
<dbReference type="FunFam" id="2.130.10.10:FF:000733">
    <property type="entry name" value="WD40 repeat-like protein"/>
    <property type="match status" value="1"/>
</dbReference>
<name>A0A5C3DUS0_9BASI</name>
<dbReference type="InterPro" id="IPR020472">
    <property type="entry name" value="WD40_PAC1"/>
</dbReference>
<dbReference type="GO" id="GO:0043161">
    <property type="term" value="P:proteasome-mediated ubiquitin-dependent protein catabolic process"/>
    <property type="evidence" value="ECO:0007669"/>
    <property type="project" value="TreeGrafter"/>
</dbReference>
<proteinExistence type="predicted"/>
<dbReference type="InterPro" id="IPR036322">
    <property type="entry name" value="WD40_repeat_dom_sf"/>
</dbReference>
<feature type="compositionally biased region" description="Acidic residues" evidence="4">
    <location>
        <begin position="67"/>
        <end position="82"/>
    </location>
</feature>
<dbReference type="Proteomes" id="UP000324022">
    <property type="component" value="Unassembled WGS sequence"/>
</dbReference>
<evidence type="ECO:0000256" key="2">
    <source>
        <dbReference type="ARBA" id="ARBA00022737"/>
    </source>
</evidence>
<organism evidence="5 6">
    <name type="scientific">Ustilago trichophora</name>
    <dbReference type="NCBI Taxonomy" id="86804"/>
    <lineage>
        <taxon>Eukaryota</taxon>
        <taxon>Fungi</taxon>
        <taxon>Dikarya</taxon>
        <taxon>Basidiomycota</taxon>
        <taxon>Ustilaginomycotina</taxon>
        <taxon>Ustilaginomycetes</taxon>
        <taxon>Ustilaginales</taxon>
        <taxon>Ustilaginaceae</taxon>
        <taxon>Ustilago</taxon>
    </lineage>
</organism>
<feature type="compositionally biased region" description="Acidic residues" evidence="4">
    <location>
        <begin position="98"/>
        <end position="123"/>
    </location>
</feature>
<accession>A0A5C3DUS0</accession>
<feature type="repeat" description="WD" evidence="3">
    <location>
        <begin position="470"/>
        <end position="504"/>
    </location>
</feature>
<dbReference type="EMBL" id="OOIN01000002">
    <property type="protein sequence ID" value="SPO21300.1"/>
    <property type="molecule type" value="Genomic_DNA"/>
</dbReference>
<dbReference type="PROSITE" id="PS50082">
    <property type="entry name" value="WD_REPEATS_2"/>
    <property type="match status" value="2"/>
</dbReference>
<evidence type="ECO:0000256" key="3">
    <source>
        <dbReference type="PROSITE-ProRule" id="PRU00221"/>
    </source>
</evidence>
<dbReference type="Pfam" id="PF00400">
    <property type="entry name" value="WD40"/>
    <property type="match status" value="3"/>
</dbReference>
<feature type="compositionally biased region" description="Acidic residues" evidence="4">
    <location>
        <begin position="674"/>
        <end position="684"/>
    </location>
</feature>
<keyword evidence="2" id="KW-0677">Repeat</keyword>
<keyword evidence="1 3" id="KW-0853">WD repeat</keyword>
<dbReference type="PRINTS" id="PR00320">
    <property type="entry name" value="GPROTEINBRPT"/>
</dbReference>
<dbReference type="PANTHER" id="PTHR19847">
    <property type="entry name" value="DDB1- AND CUL4-ASSOCIATED FACTOR 11"/>
    <property type="match status" value="1"/>
</dbReference>
<dbReference type="Gene3D" id="2.130.10.10">
    <property type="entry name" value="YVTN repeat-like/Quinoprotein amine dehydrogenase"/>
    <property type="match status" value="1"/>
</dbReference>
<dbReference type="InterPro" id="IPR001680">
    <property type="entry name" value="WD40_rpt"/>
</dbReference>
<feature type="compositionally biased region" description="Basic residues" evidence="4">
    <location>
        <begin position="704"/>
        <end position="714"/>
    </location>
</feature>
<feature type="compositionally biased region" description="Gly residues" evidence="4">
    <location>
        <begin position="726"/>
        <end position="742"/>
    </location>
</feature>
<evidence type="ECO:0000313" key="5">
    <source>
        <dbReference type="EMBL" id="SPO21300.1"/>
    </source>
</evidence>
<gene>
    <name evidence="5" type="ORF">UTRI_00777</name>
</gene>
<dbReference type="SMART" id="SM00320">
    <property type="entry name" value="WD40"/>
    <property type="match status" value="5"/>
</dbReference>